<dbReference type="EMBL" id="AGSN01000130">
    <property type="protein sequence ID" value="EHH10281.1"/>
    <property type="molecule type" value="Genomic_DNA"/>
</dbReference>
<name>G6YDI1_9HYPH</name>
<sequence>MTKEFEMNDDTVQKQGRQPLQQPAENTNRRRVRGKALRVNENSVEDRDPSALPASPDQRSGDLLKPHKVEGKALRVNENSVDDQEPARLPVPPHRE</sequence>
<evidence type="ECO:0000313" key="2">
    <source>
        <dbReference type="EMBL" id="EHH10281.1"/>
    </source>
</evidence>
<accession>G6YDI1</accession>
<feature type="compositionally biased region" description="Basic and acidic residues" evidence="1">
    <location>
        <begin position="59"/>
        <end position="75"/>
    </location>
</feature>
<keyword evidence="3" id="KW-1185">Reference proteome</keyword>
<dbReference type="RefSeq" id="WP_006203642.1">
    <property type="nucleotide sequence ID" value="NZ_AGSN01000130.1"/>
</dbReference>
<feature type="compositionally biased region" description="Polar residues" evidence="1">
    <location>
        <begin position="13"/>
        <end position="26"/>
    </location>
</feature>
<dbReference type="AlphaFoldDB" id="G6YDI1"/>
<dbReference type="Proteomes" id="UP000002949">
    <property type="component" value="Unassembled WGS sequence"/>
</dbReference>
<proteinExistence type="predicted"/>
<gene>
    <name evidence="2" type="ORF">MEA186_20107</name>
</gene>
<evidence type="ECO:0000313" key="3">
    <source>
        <dbReference type="Proteomes" id="UP000002949"/>
    </source>
</evidence>
<organism evidence="2 3">
    <name type="scientific">Mesorhizobium amorphae CCNWGS0123</name>
    <dbReference type="NCBI Taxonomy" id="1082933"/>
    <lineage>
        <taxon>Bacteria</taxon>
        <taxon>Pseudomonadati</taxon>
        <taxon>Pseudomonadota</taxon>
        <taxon>Alphaproteobacteria</taxon>
        <taxon>Hyphomicrobiales</taxon>
        <taxon>Phyllobacteriaceae</taxon>
        <taxon>Mesorhizobium</taxon>
    </lineage>
</organism>
<evidence type="ECO:0000256" key="1">
    <source>
        <dbReference type="SAM" id="MobiDB-lite"/>
    </source>
</evidence>
<reference evidence="2 3" key="1">
    <citation type="journal article" date="2012" name="J. Bacteriol.">
        <title>Draft Genome Sequence of Plant Growth-Promoting Rhizobium Mesorhizobium amorphae, Isolated from Zinc-Lead Mine Tailings.</title>
        <authorList>
            <person name="Hao X."/>
            <person name="Lin Y."/>
            <person name="Johnstone L."/>
            <person name="Baltrus D.A."/>
            <person name="Miller S.J."/>
            <person name="Wei G."/>
            <person name="Rensing C."/>
        </authorList>
    </citation>
    <scope>NUCLEOTIDE SEQUENCE [LARGE SCALE GENOMIC DNA]</scope>
    <source>
        <strain evidence="2 3">CCNWGS0123</strain>
    </source>
</reference>
<protein>
    <submittedName>
        <fullName evidence="2">Uncharacterized protein</fullName>
    </submittedName>
</protein>
<feature type="region of interest" description="Disordered" evidence="1">
    <location>
        <begin position="1"/>
        <end position="96"/>
    </location>
</feature>